<keyword evidence="2" id="KW-0456">Lyase</keyword>
<dbReference type="EMBL" id="SSTE01013041">
    <property type="protein sequence ID" value="KAA0047838.1"/>
    <property type="molecule type" value="Genomic_DNA"/>
</dbReference>
<proteinExistence type="predicted"/>
<evidence type="ECO:0000256" key="1">
    <source>
        <dbReference type="SAM" id="MobiDB-lite"/>
    </source>
</evidence>
<name>A0A5A7TY15_CUCMM</name>
<dbReference type="AlphaFoldDB" id="A0A5A7TY15"/>
<organism evidence="2 3">
    <name type="scientific">Cucumis melo var. makuwa</name>
    <name type="common">Oriental melon</name>
    <dbReference type="NCBI Taxonomy" id="1194695"/>
    <lineage>
        <taxon>Eukaryota</taxon>
        <taxon>Viridiplantae</taxon>
        <taxon>Streptophyta</taxon>
        <taxon>Embryophyta</taxon>
        <taxon>Tracheophyta</taxon>
        <taxon>Spermatophyta</taxon>
        <taxon>Magnoliopsida</taxon>
        <taxon>eudicotyledons</taxon>
        <taxon>Gunneridae</taxon>
        <taxon>Pentapetalae</taxon>
        <taxon>rosids</taxon>
        <taxon>fabids</taxon>
        <taxon>Cucurbitales</taxon>
        <taxon>Cucurbitaceae</taxon>
        <taxon>Benincaseae</taxon>
        <taxon>Cucumis</taxon>
    </lineage>
</organism>
<feature type="compositionally biased region" description="Low complexity" evidence="1">
    <location>
        <begin position="51"/>
        <end position="69"/>
    </location>
</feature>
<evidence type="ECO:0000313" key="2">
    <source>
        <dbReference type="EMBL" id="KAA0047838.1"/>
    </source>
</evidence>
<dbReference type="GO" id="GO:0016829">
    <property type="term" value="F:lyase activity"/>
    <property type="evidence" value="ECO:0007669"/>
    <property type="project" value="UniProtKB-KW"/>
</dbReference>
<gene>
    <name evidence="2" type="ORF">E6C27_scaffold133G00950</name>
</gene>
<feature type="region of interest" description="Disordered" evidence="1">
    <location>
        <begin position="50"/>
        <end position="76"/>
    </location>
</feature>
<comment type="caution">
    <text evidence="2">The sequence shown here is derived from an EMBL/GenBank/DDBJ whole genome shotgun (WGS) entry which is preliminary data.</text>
</comment>
<reference evidence="2 3" key="1">
    <citation type="submission" date="2019-08" db="EMBL/GenBank/DDBJ databases">
        <title>Draft genome sequences of two oriental melons (Cucumis melo L. var makuwa).</title>
        <authorList>
            <person name="Kwon S.-Y."/>
        </authorList>
    </citation>
    <scope>NUCLEOTIDE SEQUENCE [LARGE SCALE GENOMIC DNA]</scope>
    <source>
        <strain evidence="3">cv. SW 3</strain>
        <tissue evidence="2">Leaf</tissue>
    </source>
</reference>
<evidence type="ECO:0000313" key="3">
    <source>
        <dbReference type="Proteomes" id="UP000321393"/>
    </source>
</evidence>
<dbReference type="Proteomes" id="UP000321393">
    <property type="component" value="Unassembled WGS sequence"/>
</dbReference>
<sequence>MSLITLRTTPFAESTYSSGKIDCTMSNFSTDFDKSDDLFNFNVEEFNTIQGTSSIGDTSDTSQPTTPTSGRQQHSRNLKFYRYVAQNGKVPISIAPSKDKPISPHAFQIAIPSAC</sequence>
<protein>
    <submittedName>
        <fullName evidence="2">(R)-mandelonitrile lyase 1-like</fullName>
    </submittedName>
</protein>
<accession>A0A5A7TY15</accession>